<gene>
    <name evidence="2" type="ORF">GCM10011514_48810</name>
</gene>
<dbReference type="RefSeq" id="WP_188770440.1">
    <property type="nucleotide sequence ID" value="NZ_BMKK01000014.1"/>
</dbReference>
<reference evidence="2" key="1">
    <citation type="journal article" date="2014" name="Int. J. Syst. Evol. Microbiol.">
        <title>Complete genome sequence of Corynebacterium casei LMG S-19264T (=DSM 44701T), isolated from a smear-ripened cheese.</title>
        <authorList>
            <consortium name="US DOE Joint Genome Institute (JGI-PGF)"/>
            <person name="Walter F."/>
            <person name="Albersmeier A."/>
            <person name="Kalinowski J."/>
            <person name="Ruckert C."/>
        </authorList>
    </citation>
    <scope>NUCLEOTIDE SEQUENCE</scope>
    <source>
        <strain evidence="2">CGMCC 1.15958</strain>
    </source>
</reference>
<reference evidence="2" key="2">
    <citation type="submission" date="2020-09" db="EMBL/GenBank/DDBJ databases">
        <authorList>
            <person name="Sun Q."/>
            <person name="Zhou Y."/>
        </authorList>
    </citation>
    <scope>NUCLEOTIDE SEQUENCE</scope>
    <source>
        <strain evidence="2">CGMCC 1.15958</strain>
    </source>
</reference>
<evidence type="ECO:0000256" key="1">
    <source>
        <dbReference type="SAM" id="MobiDB-lite"/>
    </source>
</evidence>
<dbReference type="AlphaFoldDB" id="A0A916Z7K7"/>
<keyword evidence="3" id="KW-1185">Reference proteome</keyword>
<protein>
    <submittedName>
        <fullName evidence="2">Uncharacterized protein</fullName>
    </submittedName>
</protein>
<organism evidence="2 3">
    <name type="scientific">Emticicia aquatilis</name>
    <dbReference type="NCBI Taxonomy" id="1537369"/>
    <lineage>
        <taxon>Bacteria</taxon>
        <taxon>Pseudomonadati</taxon>
        <taxon>Bacteroidota</taxon>
        <taxon>Cytophagia</taxon>
        <taxon>Cytophagales</taxon>
        <taxon>Leadbetterellaceae</taxon>
        <taxon>Emticicia</taxon>
    </lineage>
</organism>
<sequence>MREKNKIVATPNKVGRPQKYNTEEERKEAKRIHDKINQRECRRRKRIKELEKEIERIVISNKESLKCNKNIHQVKSKKGNIEYRESLASFFGKFEYDTLFTGTLNPNKREKNKEKKVENDVNYQTQRHERVFDINPSQRLGINAFIKSSDRYINDLLKNGLFKRCFGVFELGKNNNIHIHILFKKGDNVKNFRGLLKKKWVLGNSHTKAIKQKEENRMISYCVKDLKPFSSNKKDLINVDYWLFEGNFDKQ</sequence>
<name>A0A916Z7K7_9BACT</name>
<proteinExistence type="predicted"/>
<dbReference type="EMBL" id="BMKK01000014">
    <property type="protein sequence ID" value="GGD79012.1"/>
    <property type="molecule type" value="Genomic_DNA"/>
</dbReference>
<dbReference type="Proteomes" id="UP000609064">
    <property type="component" value="Unassembled WGS sequence"/>
</dbReference>
<evidence type="ECO:0000313" key="2">
    <source>
        <dbReference type="EMBL" id="GGD79012.1"/>
    </source>
</evidence>
<evidence type="ECO:0000313" key="3">
    <source>
        <dbReference type="Proteomes" id="UP000609064"/>
    </source>
</evidence>
<feature type="region of interest" description="Disordered" evidence="1">
    <location>
        <begin position="1"/>
        <end position="31"/>
    </location>
</feature>
<accession>A0A916Z7K7</accession>
<comment type="caution">
    <text evidence="2">The sequence shown here is derived from an EMBL/GenBank/DDBJ whole genome shotgun (WGS) entry which is preliminary data.</text>
</comment>